<evidence type="ECO:0000256" key="5">
    <source>
        <dbReference type="ARBA" id="ARBA00011738"/>
    </source>
</evidence>
<evidence type="ECO:0000256" key="11">
    <source>
        <dbReference type="ARBA" id="ARBA00023052"/>
    </source>
</evidence>
<comment type="pathway">
    <text evidence="3">Metabolic intermediate biosynthesis; 1-deoxy-D-xylulose 5-phosphate biosynthesis; 1-deoxy-D-xylulose 5-phosphate from D-glyceraldehyde 3-phosphate and pyruvate: step 1/1.</text>
</comment>
<dbReference type="SUPFAM" id="SSF52518">
    <property type="entry name" value="Thiamin diphosphate-binding fold (THDP-binding)"/>
    <property type="match status" value="1"/>
</dbReference>
<keyword evidence="7" id="KW-0808">Transferase</keyword>
<reference evidence="15" key="1">
    <citation type="submission" date="2017-09" db="EMBL/GenBank/DDBJ databases">
        <title>Depth-based differentiation of microbial function through sediment-hosted aquifers and enrichment of novel symbionts in the deep terrestrial subsurface.</title>
        <authorList>
            <person name="Probst A.J."/>
            <person name="Ladd B."/>
            <person name="Jarett J.K."/>
            <person name="Geller-Mcgrath D.E."/>
            <person name="Sieber C.M.K."/>
            <person name="Emerson J.B."/>
            <person name="Anantharaman K."/>
            <person name="Thomas B.C."/>
            <person name="Malmstrom R."/>
            <person name="Stieglmeier M."/>
            <person name="Klingl A."/>
            <person name="Woyke T."/>
            <person name="Ryan C.M."/>
            <person name="Banfield J.F."/>
        </authorList>
    </citation>
    <scope>NUCLEOTIDE SEQUENCE [LARGE SCALE GENOMIC DNA]</scope>
</reference>
<keyword evidence="10" id="KW-0784">Thiamine biosynthesis</keyword>
<dbReference type="PANTHER" id="PTHR43322:SF5">
    <property type="entry name" value="1-DEOXY-D-XYLULOSE-5-PHOSPHATE SYNTHASE, CHLOROPLASTIC"/>
    <property type="match status" value="1"/>
</dbReference>
<dbReference type="InterPro" id="IPR029061">
    <property type="entry name" value="THDP-binding"/>
</dbReference>
<evidence type="ECO:0000256" key="6">
    <source>
        <dbReference type="ARBA" id="ARBA00013150"/>
    </source>
</evidence>
<proteinExistence type="inferred from homology"/>
<dbReference type="CDD" id="cd07033">
    <property type="entry name" value="TPP_PYR_DXS_TK_like"/>
    <property type="match status" value="1"/>
</dbReference>
<sequence length="301" mass="33526">MKQAFIDSLTKLMEKDKKIITVTADMGFSVFEDIKKRFPKRFFNTGITEQASISFVAGLSLSGYKVYFYAQAPFISMRCLEQVRLDIAYHHLDVKLIGSNSGFSLNQYGVSHYGLEDIAIIKTLPGVTIFAPADSVEMTASMEESYKIKGPVYIRMTKTGNQTIHKNNVDINKPILINEGKDGLFLVIGGLLNRAKEVTASLKKYNINLNLYSCPLVKPTSRALITLLKANKKIFTLEEHTIIGGFGSTIANLIIDNNLKVRLTKFALPDKYLHVSGSMDYLLDQSGLGIDSIVNKIKKII</sequence>
<organism evidence="14 15">
    <name type="scientific">Candidatus Roizmanbacteria bacterium CG_4_10_14_0_8_um_filter_33_9</name>
    <dbReference type="NCBI Taxonomy" id="1974826"/>
    <lineage>
        <taxon>Bacteria</taxon>
        <taxon>Candidatus Roizmaniibacteriota</taxon>
    </lineage>
</organism>
<evidence type="ECO:0000256" key="2">
    <source>
        <dbReference type="ARBA" id="ARBA00001964"/>
    </source>
</evidence>
<dbReference type="Pfam" id="PF02779">
    <property type="entry name" value="Transket_pyr"/>
    <property type="match status" value="1"/>
</dbReference>
<evidence type="ECO:0000313" key="15">
    <source>
        <dbReference type="Proteomes" id="UP000229401"/>
    </source>
</evidence>
<comment type="caution">
    <text evidence="14">The sequence shown here is derived from an EMBL/GenBank/DDBJ whole genome shotgun (WGS) entry which is preliminary data.</text>
</comment>
<dbReference type="Proteomes" id="UP000229401">
    <property type="component" value="Unassembled WGS sequence"/>
</dbReference>
<dbReference type="EMBL" id="PFLI01000122">
    <property type="protein sequence ID" value="PIY71920.1"/>
    <property type="molecule type" value="Genomic_DNA"/>
</dbReference>
<evidence type="ECO:0000256" key="12">
    <source>
        <dbReference type="ARBA" id="ARBA00023229"/>
    </source>
</evidence>
<evidence type="ECO:0000256" key="7">
    <source>
        <dbReference type="ARBA" id="ARBA00022679"/>
    </source>
</evidence>
<name>A0A2M7QJ81_9BACT</name>
<dbReference type="GO" id="GO:0019288">
    <property type="term" value="P:isopentenyl diphosphate biosynthetic process, methylerythritol 4-phosphate pathway"/>
    <property type="evidence" value="ECO:0007669"/>
    <property type="project" value="TreeGrafter"/>
</dbReference>
<dbReference type="Gene3D" id="3.40.50.970">
    <property type="match status" value="1"/>
</dbReference>
<dbReference type="InterPro" id="IPR009014">
    <property type="entry name" value="Transketo_C/PFOR_II"/>
</dbReference>
<comment type="cofactor">
    <cofactor evidence="2">
        <name>thiamine diphosphate</name>
        <dbReference type="ChEBI" id="CHEBI:58937"/>
    </cofactor>
</comment>
<evidence type="ECO:0000256" key="10">
    <source>
        <dbReference type="ARBA" id="ARBA00022977"/>
    </source>
</evidence>
<dbReference type="PANTHER" id="PTHR43322">
    <property type="entry name" value="1-D-DEOXYXYLULOSE 5-PHOSPHATE SYNTHASE-RELATED"/>
    <property type="match status" value="1"/>
</dbReference>
<evidence type="ECO:0000256" key="8">
    <source>
        <dbReference type="ARBA" id="ARBA00022723"/>
    </source>
</evidence>
<dbReference type="GO" id="GO:0016114">
    <property type="term" value="P:terpenoid biosynthetic process"/>
    <property type="evidence" value="ECO:0007669"/>
    <property type="project" value="InterPro"/>
</dbReference>
<dbReference type="InterPro" id="IPR005477">
    <property type="entry name" value="Dxylulose-5-P_synthase"/>
</dbReference>
<keyword evidence="8" id="KW-0479">Metal-binding</keyword>
<dbReference type="EC" id="2.2.1.7" evidence="6"/>
<keyword evidence="9" id="KW-0460">Magnesium</keyword>
<dbReference type="Pfam" id="PF02780">
    <property type="entry name" value="Transketolase_C"/>
    <property type="match status" value="1"/>
</dbReference>
<dbReference type="InterPro" id="IPR005475">
    <property type="entry name" value="Transketolase-like_Pyr-bd"/>
</dbReference>
<dbReference type="AlphaFoldDB" id="A0A2M7QJ81"/>
<dbReference type="GO" id="GO:0005829">
    <property type="term" value="C:cytosol"/>
    <property type="evidence" value="ECO:0007669"/>
    <property type="project" value="TreeGrafter"/>
</dbReference>
<comment type="cofactor">
    <cofactor evidence="1">
        <name>Mg(2+)</name>
        <dbReference type="ChEBI" id="CHEBI:18420"/>
    </cofactor>
</comment>
<protein>
    <recommendedName>
        <fullName evidence="6">1-deoxy-D-xylulose-5-phosphate synthase</fullName>
        <ecNumber evidence="6">2.2.1.7</ecNumber>
    </recommendedName>
</protein>
<dbReference type="FunFam" id="3.40.50.970:FF:000129">
    <property type="entry name" value="Transketolase"/>
    <property type="match status" value="1"/>
</dbReference>
<keyword evidence="11" id="KW-0786">Thiamine pyrophosphate</keyword>
<evidence type="ECO:0000256" key="1">
    <source>
        <dbReference type="ARBA" id="ARBA00001946"/>
    </source>
</evidence>
<evidence type="ECO:0000313" key="14">
    <source>
        <dbReference type="EMBL" id="PIY71920.1"/>
    </source>
</evidence>
<comment type="subunit">
    <text evidence="5">Homodimer.</text>
</comment>
<evidence type="ECO:0000256" key="9">
    <source>
        <dbReference type="ARBA" id="ARBA00022842"/>
    </source>
</evidence>
<dbReference type="GO" id="GO:0009228">
    <property type="term" value="P:thiamine biosynthetic process"/>
    <property type="evidence" value="ECO:0007669"/>
    <property type="project" value="UniProtKB-KW"/>
</dbReference>
<dbReference type="SUPFAM" id="SSF52922">
    <property type="entry name" value="TK C-terminal domain-like"/>
    <property type="match status" value="1"/>
</dbReference>
<dbReference type="GO" id="GO:0046872">
    <property type="term" value="F:metal ion binding"/>
    <property type="evidence" value="ECO:0007669"/>
    <property type="project" value="UniProtKB-KW"/>
</dbReference>
<evidence type="ECO:0000259" key="13">
    <source>
        <dbReference type="SMART" id="SM00861"/>
    </source>
</evidence>
<dbReference type="InterPro" id="IPR033248">
    <property type="entry name" value="Transketolase_C"/>
</dbReference>
<dbReference type="Gene3D" id="3.40.50.920">
    <property type="match status" value="1"/>
</dbReference>
<accession>A0A2M7QJ81</accession>
<evidence type="ECO:0000256" key="3">
    <source>
        <dbReference type="ARBA" id="ARBA00004980"/>
    </source>
</evidence>
<gene>
    <name evidence="14" type="ORF">COY87_03650</name>
</gene>
<dbReference type="GO" id="GO:0008661">
    <property type="term" value="F:1-deoxy-D-xylulose-5-phosphate synthase activity"/>
    <property type="evidence" value="ECO:0007669"/>
    <property type="project" value="UniProtKB-EC"/>
</dbReference>
<comment type="similarity">
    <text evidence="4">Belongs to the transketolase family. DXPS subfamily.</text>
</comment>
<dbReference type="SMART" id="SM00861">
    <property type="entry name" value="Transket_pyr"/>
    <property type="match status" value="1"/>
</dbReference>
<feature type="domain" description="Transketolase-like pyrimidine-binding" evidence="13">
    <location>
        <begin position="1"/>
        <end position="164"/>
    </location>
</feature>
<evidence type="ECO:0000256" key="4">
    <source>
        <dbReference type="ARBA" id="ARBA00011081"/>
    </source>
</evidence>
<keyword evidence="12" id="KW-0414">Isoprene biosynthesis</keyword>